<evidence type="ECO:0000259" key="1">
    <source>
        <dbReference type="Pfam" id="PF16002"/>
    </source>
</evidence>
<proteinExistence type="predicted"/>
<dbReference type="EMBL" id="DS469618">
    <property type="protein sequence ID" value="EDO38854.1"/>
    <property type="molecule type" value="Genomic_DNA"/>
</dbReference>
<gene>
    <name evidence="2" type="ORF">NEMVEDRAFT_v1g244187</name>
</gene>
<keyword evidence="3" id="KW-1185">Reference proteome</keyword>
<sequence>MEDEGSEDGRYFVLSSLSSQMTTNVNCVLCSRQLQVFDKYPLIDGTFFLTPRKLAAHCIEVSQKGKARYLSAVCMHCLEGVPNAIKCKLCSKTWDGSTHQLGTLYTYDIFAASPCCQQRVACQSCGKPVLELKPENDVQFFSEYSQRLKCPHCGVSAYHCIKPLTSFAMPCR</sequence>
<name>A7SBU4_NEMVE</name>
<dbReference type="InterPro" id="IPR031947">
    <property type="entry name" value="Headcase_mid"/>
</dbReference>
<dbReference type="OrthoDB" id="10012848at2759"/>
<dbReference type="InterPro" id="IPR026066">
    <property type="entry name" value="Headcase"/>
</dbReference>
<dbReference type="OMA" id="SPCCQVG"/>
<accession>A7SBU4</accession>
<dbReference type="AlphaFoldDB" id="A7SBU4"/>
<dbReference type="eggNOG" id="KOG3816">
    <property type="taxonomic scope" value="Eukaryota"/>
</dbReference>
<evidence type="ECO:0000313" key="2">
    <source>
        <dbReference type="EMBL" id="EDO38854.1"/>
    </source>
</evidence>
<evidence type="ECO:0000313" key="3">
    <source>
        <dbReference type="Proteomes" id="UP000001593"/>
    </source>
</evidence>
<organism evidence="2 3">
    <name type="scientific">Nematostella vectensis</name>
    <name type="common">Starlet sea anemone</name>
    <dbReference type="NCBI Taxonomy" id="45351"/>
    <lineage>
        <taxon>Eukaryota</taxon>
        <taxon>Metazoa</taxon>
        <taxon>Cnidaria</taxon>
        <taxon>Anthozoa</taxon>
        <taxon>Hexacorallia</taxon>
        <taxon>Actiniaria</taxon>
        <taxon>Edwardsiidae</taxon>
        <taxon>Nematostella</taxon>
    </lineage>
</organism>
<reference evidence="2 3" key="1">
    <citation type="journal article" date="2007" name="Science">
        <title>Sea anemone genome reveals ancestral eumetazoan gene repertoire and genomic organization.</title>
        <authorList>
            <person name="Putnam N.H."/>
            <person name="Srivastava M."/>
            <person name="Hellsten U."/>
            <person name="Dirks B."/>
            <person name="Chapman J."/>
            <person name="Salamov A."/>
            <person name="Terry A."/>
            <person name="Shapiro H."/>
            <person name="Lindquist E."/>
            <person name="Kapitonov V.V."/>
            <person name="Jurka J."/>
            <person name="Genikhovich G."/>
            <person name="Grigoriev I.V."/>
            <person name="Lucas S.M."/>
            <person name="Steele R.E."/>
            <person name="Finnerty J.R."/>
            <person name="Technau U."/>
            <person name="Martindale M.Q."/>
            <person name="Rokhsar D.S."/>
        </authorList>
    </citation>
    <scope>NUCLEOTIDE SEQUENCE [LARGE SCALE GENOMIC DNA]</scope>
    <source>
        <strain evidence="3">CH2 X CH6</strain>
    </source>
</reference>
<feature type="domain" description="Headcase middle" evidence="1">
    <location>
        <begin position="1"/>
        <end position="164"/>
    </location>
</feature>
<dbReference type="HOGENOM" id="CLU_098798_0_0_1"/>
<dbReference type="InParanoid" id="A7SBU4"/>
<dbReference type="Pfam" id="PF16002">
    <property type="entry name" value="Headcase"/>
    <property type="match status" value="1"/>
</dbReference>
<dbReference type="PANTHER" id="PTHR13425:SF3">
    <property type="entry name" value="HEADCASE PROTEIN HOMOLOG"/>
    <property type="match status" value="1"/>
</dbReference>
<protein>
    <recommendedName>
        <fullName evidence="1">Headcase middle domain-containing protein</fullName>
    </recommendedName>
</protein>
<dbReference type="KEGG" id="nve:5510441"/>
<dbReference type="PANTHER" id="PTHR13425">
    <property type="entry name" value="HEADCASE PROTEIN"/>
    <property type="match status" value="1"/>
</dbReference>
<dbReference type="PhylomeDB" id="A7SBU4"/>
<dbReference type="Proteomes" id="UP000001593">
    <property type="component" value="Unassembled WGS sequence"/>
</dbReference>